<reference evidence="7" key="1">
    <citation type="journal article" date="2016" name="Genome Biol. Evol.">
        <title>Comparative 'omics' of the Fusarium fujikuroi species complex highlights differences in genetic potential and metabolite synthesis.</title>
        <authorList>
            <person name="Niehaus E.-M."/>
            <person name="Muensterkoetter M."/>
            <person name="Proctor R.H."/>
            <person name="Brown D.W."/>
            <person name="Sharon A."/>
            <person name="Idan Y."/>
            <person name="Oren-Young L."/>
            <person name="Sieber C.M."/>
            <person name="Novak O."/>
            <person name="Pencik A."/>
            <person name="Tarkowska D."/>
            <person name="Hromadova K."/>
            <person name="Freeman S."/>
            <person name="Maymon M."/>
            <person name="Elazar M."/>
            <person name="Youssef S.A."/>
            <person name="El-Shabrawy E.S.M."/>
            <person name="Shalaby A.B.A."/>
            <person name="Houterman P."/>
            <person name="Brock N.L."/>
            <person name="Burkhardt I."/>
            <person name="Tsavkelova E.A."/>
            <person name="Dickschat J.S."/>
            <person name="Galuszka P."/>
            <person name="Gueldener U."/>
            <person name="Tudzynski B."/>
        </authorList>
    </citation>
    <scope>NUCLEOTIDE SEQUENCE [LARGE SCALE GENOMIC DNA]</scope>
    <source>
        <strain evidence="7">MRC7560</strain>
    </source>
</reference>
<evidence type="ECO:0000259" key="5">
    <source>
        <dbReference type="Pfam" id="PF01425"/>
    </source>
</evidence>
<gene>
    <name evidence="6" type="ORF">FMAN_12086</name>
</gene>
<dbReference type="Gene3D" id="3.90.1300.10">
    <property type="entry name" value="Amidase signature (AS) domain"/>
    <property type="match status" value="1"/>
</dbReference>
<evidence type="ECO:0000256" key="2">
    <source>
        <dbReference type="ARBA" id="ARBA00022801"/>
    </source>
</evidence>
<dbReference type="RefSeq" id="XP_041684832.1">
    <property type="nucleotide sequence ID" value="XM_041834582.1"/>
</dbReference>
<name>A0A1L7TRM0_FUSMA</name>
<feature type="active site" description="Charge relay system" evidence="3">
    <location>
        <position position="124"/>
    </location>
</feature>
<sequence>MAPGSIDPEPLPWQSTVERKKQLQRDILSKALLELENNKDLQLVDINQLVDAAQSLRLISDKQLTCKTVVQGLIGRAIQVHQEYNCLTEVAFEDALRQAEVLDAYMTSNKKPIGPLHGLVVTLKDQFNIKGYDSTLGYVGRSFNPATEDAVLVEMLKSLGAIVIAKSNLPQSIMWCETENPLWGLTTNPMNKGYTPGGSTGGEAVLISCGASMLGWGTDIGGSIRIPSHMMGLYGLKPSSTRLPYQGVPVSTEGQEHVPSSIGPMARDLDMIKRAMHSLIESKPWEYDARCAPLPWRGHFYEEMHSRPLTIGVLMDDGVVRPHPPITRVMRVAVEALKHEGHEIVEWNTELHEQCIRTMDMFYTADGGEDIRQDISRAGEPFIPHVQRLVNKGKAISVYEYWKLNKKKWDLQQGYLEKWNSLQSATGRKADVILMPVMPHTAVRHGGCGWVGYTKVWNVLDYTAMVIPGGTIQSEDVDTPFSYSARGAEDEWNQGLWNKDKGEMAAMNLPVGLQIVGRKLEEEKVLGAAEVIDRVVKGILK</sequence>
<keyword evidence="7" id="KW-1185">Reference proteome</keyword>
<feature type="binding site" evidence="4">
    <location>
        <position position="173"/>
    </location>
    <ligand>
        <name>substrate</name>
    </ligand>
</feature>
<comment type="caution">
    <text evidence="6">The sequence shown here is derived from an EMBL/GenBank/DDBJ whole genome shotgun (WGS) entry which is preliminary data.</text>
</comment>
<feature type="domain" description="Amidase" evidence="5">
    <location>
        <begin position="69"/>
        <end position="526"/>
    </location>
</feature>
<dbReference type="VEuPathDB" id="FungiDB:FMAN_12086"/>
<dbReference type="SUPFAM" id="SSF75304">
    <property type="entry name" value="Amidase signature (AS) enzymes"/>
    <property type="match status" value="1"/>
</dbReference>
<comment type="similarity">
    <text evidence="1">Belongs to the amidase family.</text>
</comment>
<dbReference type="AlphaFoldDB" id="A0A1L7TRM0"/>
<proteinExistence type="inferred from homology"/>
<dbReference type="InterPro" id="IPR023631">
    <property type="entry name" value="Amidase_dom"/>
</dbReference>
<evidence type="ECO:0000256" key="3">
    <source>
        <dbReference type="PIRSR" id="PIRSR001221-1"/>
    </source>
</evidence>
<dbReference type="PANTHER" id="PTHR46072:SF2">
    <property type="entry name" value="AMIDASE (EUROFUNG)"/>
    <property type="match status" value="1"/>
</dbReference>
<dbReference type="GeneID" id="65091336"/>
<dbReference type="Pfam" id="PF01425">
    <property type="entry name" value="Amidase"/>
    <property type="match status" value="1"/>
</dbReference>
<evidence type="ECO:0000256" key="4">
    <source>
        <dbReference type="PIRSR" id="PIRSR001221-2"/>
    </source>
</evidence>
<feature type="binding site" evidence="4">
    <location>
        <position position="199"/>
    </location>
    <ligand>
        <name>substrate</name>
    </ligand>
</feature>
<dbReference type="InterPro" id="IPR036928">
    <property type="entry name" value="AS_sf"/>
</dbReference>
<dbReference type="GO" id="GO:0016787">
    <property type="term" value="F:hydrolase activity"/>
    <property type="evidence" value="ECO:0007669"/>
    <property type="project" value="UniProtKB-KW"/>
</dbReference>
<evidence type="ECO:0000256" key="1">
    <source>
        <dbReference type="ARBA" id="ARBA00009199"/>
    </source>
</evidence>
<evidence type="ECO:0000313" key="7">
    <source>
        <dbReference type="Proteomes" id="UP000184255"/>
    </source>
</evidence>
<protein>
    <submittedName>
        <fullName evidence="6">Related to general amidase</fullName>
    </submittedName>
</protein>
<dbReference type="EMBL" id="FCQH01000009">
    <property type="protein sequence ID" value="CVK97901.1"/>
    <property type="molecule type" value="Genomic_DNA"/>
</dbReference>
<feature type="binding site" evidence="4">
    <location>
        <begin position="220"/>
        <end position="223"/>
    </location>
    <ligand>
        <name>substrate</name>
    </ligand>
</feature>
<keyword evidence="2" id="KW-0378">Hydrolase</keyword>
<dbReference type="PANTHER" id="PTHR46072">
    <property type="entry name" value="AMIDASE-RELATED-RELATED"/>
    <property type="match status" value="1"/>
</dbReference>
<feature type="active site" description="Acyl-ester intermediate" evidence="3">
    <location>
        <position position="223"/>
    </location>
</feature>
<feature type="active site" description="Charge relay system" evidence="3">
    <location>
        <position position="199"/>
    </location>
</feature>
<dbReference type="Proteomes" id="UP000184255">
    <property type="component" value="Unassembled WGS sequence"/>
</dbReference>
<dbReference type="PIRSF" id="PIRSF001221">
    <property type="entry name" value="Amidase_fungi"/>
    <property type="match status" value="1"/>
</dbReference>
<organism evidence="6 7">
    <name type="scientific">Fusarium mangiferae</name>
    <name type="common">Mango malformation disease fungus</name>
    <dbReference type="NCBI Taxonomy" id="192010"/>
    <lineage>
        <taxon>Eukaryota</taxon>
        <taxon>Fungi</taxon>
        <taxon>Dikarya</taxon>
        <taxon>Ascomycota</taxon>
        <taxon>Pezizomycotina</taxon>
        <taxon>Sordariomycetes</taxon>
        <taxon>Hypocreomycetidae</taxon>
        <taxon>Hypocreales</taxon>
        <taxon>Nectriaceae</taxon>
        <taxon>Fusarium</taxon>
        <taxon>Fusarium fujikuroi species complex</taxon>
    </lineage>
</organism>
<evidence type="ECO:0000313" key="6">
    <source>
        <dbReference type="EMBL" id="CVK97901.1"/>
    </source>
</evidence>
<accession>A0A1L7TRM0</accession>